<dbReference type="InParanoid" id="E3ITZ6"/>
<accession>E3ITZ6</accession>
<dbReference type="OrthoDB" id="3213582at2"/>
<sequence>MTPTATDAAVRAAFYDAFTAGVPSAQWANAAEDGPALIGLRGQINARFPGLARTEAVAVDGMSTLGGGDVEVGMTLTFTDPSVPVPGGLTTQFSAGMPGTAIRTTAGWQLSRVTYSSGRLPDVSALAVAG</sequence>
<dbReference type="Proteomes" id="UP000002484">
    <property type="component" value="Chromosome"/>
</dbReference>
<dbReference type="HOGENOM" id="CLU_1934955_0_0_11"/>
<proteinExistence type="predicted"/>
<gene>
    <name evidence="1" type="ordered locus">FraEuI1c_3174</name>
</gene>
<dbReference type="RefSeq" id="WP_013424307.1">
    <property type="nucleotide sequence ID" value="NC_014666.1"/>
</dbReference>
<protein>
    <recommendedName>
        <fullName evidence="3">SnoaL-like domain-containing protein</fullName>
    </recommendedName>
</protein>
<reference evidence="1 2" key="1">
    <citation type="submission" date="2010-10" db="EMBL/GenBank/DDBJ databases">
        <title>Complete sequence of Frankia sp. EuI1c.</title>
        <authorList>
            <consortium name="US DOE Joint Genome Institute"/>
            <person name="Lucas S."/>
            <person name="Copeland A."/>
            <person name="Lapidus A."/>
            <person name="Cheng J.-F."/>
            <person name="Bruce D."/>
            <person name="Goodwin L."/>
            <person name="Pitluck S."/>
            <person name="Chertkov O."/>
            <person name="Detter J.C."/>
            <person name="Han C."/>
            <person name="Tapia R."/>
            <person name="Land M."/>
            <person name="Hauser L."/>
            <person name="Jeffries C."/>
            <person name="Kyrpides N."/>
            <person name="Ivanova N."/>
            <person name="Mikhailova N."/>
            <person name="Beauchemin N."/>
            <person name="Sen A."/>
            <person name="Sur S.A."/>
            <person name="Gtari M."/>
            <person name="Wall L."/>
            <person name="Tisa L."/>
            <person name="Woyke T."/>
        </authorList>
    </citation>
    <scope>NUCLEOTIDE SEQUENCE [LARGE SCALE GENOMIC DNA]</scope>
    <source>
        <strain evidence="2">DSM 45817 / CECT 9037 / EuI1c</strain>
    </source>
</reference>
<dbReference type="KEGG" id="fri:FraEuI1c_3174"/>
<evidence type="ECO:0008006" key="3">
    <source>
        <dbReference type="Google" id="ProtNLM"/>
    </source>
</evidence>
<name>E3ITZ6_PSEI1</name>
<dbReference type="EMBL" id="CP002299">
    <property type="protein sequence ID" value="ADP81189.1"/>
    <property type="molecule type" value="Genomic_DNA"/>
</dbReference>
<organism evidence="1 2">
    <name type="scientific">Pseudofrankia inefficax (strain DSM 45817 / CECT 9037 / DDB 130130 / EuI1c)</name>
    <name type="common">Frankia inefficax</name>
    <dbReference type="NCBI Taxonomy" id="298654"/>
    <lineage>
        <taxon>Bacteria</taxon>
        <taxon>Bacillati</taxon>
        <taxon>Actinomycetota</taxon>
        <taxon>Actinomycetes</taxon>
        <taxon>Frankiales</taxon>
        <taxon>Frankiaceae</taxon>
        <taxon>Pseudofrankia</taxon>
    </lineage>
</organism>
<keyword evidence="2" id="KW-1185">Reference proteome</keyword>
<evidence type="ECO:0000313" key="1">
    <source>
        <dbReference type="EMBL" id="ADP81189.1"/>
    </source>
</evidence>
<dbReference type="AlphaFoldDB" id="E3ITZ6"/>
<evidence type="ECO:0000313" key="2">
    <source>
        <dbReference type="Proteomes" id="UP000002484"/>
    </source>
</evidence>